<dbReference type="AlphaFoldDB" id="A0A645CCW1"/>
<comment type="caution">
    <text evidence="1">The sequence shown here is derived from an EMBL/GenBank/DDBJ whole genome shotgun (WGS) entry which is preliminary data.</text>
</comment>
<proteinExistence type="predicted"/>
<name>A0A645CCW1_9ZZZZ</name>
<sequence length="59" mass="6833">MPTTKKMIENGLIKATICQQPELQGSKPLDILFSYLSTGEQPKKEHNYLRLDIRIKENM</sequence>
<dbReference type="SUPFAM" id="SSF53822">
    <property type="entry name" value="Periplasmic binding protein-like I"/>
    <property type="match status" value="1"/>
</dbReference>
<dbReference type="Gene3D" id="3.40.50.2300">
    <property type="match status" value="2"/>
</dbReference>
<dbReference type="InterPro" id="IPR028082">
    <property type="entry name" value="Peripla_BP_I"/>
</dbReference>
<evidence type="ECO:0000313" key="1">
    <source>
        <dbReference type="EMBL" id="MPM74765.1"/>
    </source>
</evidence>
<accession>A0A645CCW1</accession>
<gene>
    <name evidence="1" type="ORF">SDC9_121754</name>
</gene>
<reference evidence="1" key="1">
    <citation type="submission" date="2019-08" db="EMBL/GenBank/DDBJ databases">
        <authorList>
            <person name="Kucharzyk K."/>
            <person name="Murdoch R.W."/>
            <person name="Higgins S."/>
            <person name="Loffler F."/>
        </authorList>
    </citation>
    <scope>NUCLEOTIDE SEQUENCE</scope>
</reference>
<organism evidence="1">
    <name type="scientific">bioreactor metagenome</name>
    <dbReference type="NCBI Taxonomy" id="1076179"/>
    <lineage>
        <taxon>unclassified sequences</taxon>
        <taxon>metagenomes</taxon>
        <taxon>ecological metagenomes</taxon>
    </lineage>
</organism>
<protein>
    <submittedName>
        <fullName evidence="1">Uncharacterized protein</fullName>
    </submittedName>
</protein>
<dbReference type="EMBL" id="VSSQ01026181">
    <property type="protein sequence ID" value="MPM74765.1"/>
    <property type="molecule type" value="Genomic_DNA"/>
</dbReference>